<organism evidence="3 4">
    <name type="scientific">Streptomyces meridianus</name>
    <dbReference type="NCBI Taxonomy" id="2938945"/>
    <lineage>
        <taxon>Bacteria</taxon>
        <taxon>Bacillati</taxon>
        <taxon>Actinomycetota</taxon>
        <taxon>Actinomycetes</taxon>
        <taxon>Kitasatosporales</taxon>
        <taxon>Streptomycetaceae</taxon>
        <taxon>Streptomyces</taxon>
    </lineage>
</organism>
<feature type="chain" id="PRO_5047529209" evidence="1">
    <location>
        <begin position="23"/>
        <end position="233"/>
    </location>
</feature>
<evidence type="ECO:0000313" key="3">
    <source>
        <dbReference type="EMBL" id="MCM2577627.1"/>
    </source>
</evidence>
<feature type="signal peptide" evidence="1">
    <location>
        <begin position="1"/>
        <end position="22"/>
    </location>
</feature>
<name>A0ABT0X510_9ACTN</name>
<evidence type="ECO:0000256" key="1">
    <source>
        <dbReference type="SAM" id="SignalP"/>
    </source>
</evidence>
<evidence type="ECO:0000313" key="4">
    <source>
        <dbReference type="Proteomes" id="UP001167160"/>
    </source>
</evidence>
<gene>
    <name evidence="3" type="ORF">M1E25_09700</name>
</gene>
<sequence length="233" mass="25144">MRAARAVSALAAVVLLGLSVTACGSRATGAAGPMYASRDDLPERLAPDGTTIVVGDAKAMPVRLYEDMRCPVCEEFEVRGASSDLLEMTLRRQVRTEYVLASFLDDRAGGSGSKKAANALRAALEEGKFVEYHARLFENQPEEAIDGYTDAFLLDMASLVDGLRGPAFDSAVREMKYADFVAASERAFDESGAPGTPTMDINGRRLPEWQTGVLFEKGLLPLYIRDRNGEPAG</sequence>
<dbReference type="Pfam" id="PF13462">
    <property type="entry name" value="Thioredoxin_4"/>
    <property type="match status" value="1"/>
</dbReference>
<reference evidence="3" key="1">
    <citation type="journal article" date="2023" name="Int. J. Syst. Evol. Microbiol.">
        <title>Streptomyces meridianus sp. nov. isolated from brackish water of the Tagus estuary in Alcochete, Portugal.</title>
        <authorList>
            <person name="Santos J.D.N."/>
            <person name="Klimek D."/>
            <person name="Calusinska M."/>
            <person name="Lobo Da Cunha A."/>
            <person name="Catita J."/>
            <person name="Goncalves H."/>
            <person name="Gonzalez I."/>
            <person name="Reyes F."/>
            <person name="Lage O.M."/>
        </authorList>
    </citation>
    <scope>NUCLEOTIDE SEQUENCE</scope>
    <source>
        <strain evidence="3">MTZ3.1</strain>
    </source>
</reference>
<keyword evidence="1" id="KW-0732">Signal</keyword>
<dbReference type="EMBL" id="JAMQGM010000020">
    <property type="protein sequence ID" value="MCM2577627.1"/>
    <property type="molecule type" value="Genomic_DNA"/>
</dbReference>
<dbReference type="PROSITE" id="PS51257">
    <property type="entry name" value="PROKAR_LIPOPROTEIN"/>
    <property type="match status" value="1"/>
</dbReference>
<protein>
    <submittedName>
        <fullName evidence="3">DsbA family protein</fullName>
    </submittedName>
</protein>
<keyword evidence="4" id="KW-1185">Reference proteome</keyword>
<dbReference type="InterPro" id="IPR012336">
    <property type="entry name" value="Thioredoxin-like_fold"/>
</dbReference>
<proteinExistence type="predicted"/>
<accession>A0ABT0X510</accession>
<dbReference type="RefSeq" id="WP_251412707.1">
    <property type="nucleotide sequence ID" value="NZ_JAMQGM010000020.1"/>
</dbReference>
<dbReference type="InterPro" id="IPR036249">
    <property type="entry name" value="Thioredoxin-like_sf"/>
</dbReference>
<dbReference type="Proteomes" id="UP001167160">
    <property type="component" value="Unassembled WGS sequence"/>
</dbReference>
<dbReference type="Gene3D" id="3.40.30.10">
    <property type="entry name" value="Glutaredoxin"/>
    <property type="match status" value="1"/>
</dbReference>
<comment type="caution">
    <text evidence="3">The sequence shown here is derived from an EMBL/GenBank/DDBJ whole genome shotgun (WGS) entry which is preliminary data.</text>
</comment>
<evidence type="ECO:0000259" key="2">
    <source>
        <dbReference type="Pfam" id="PF13462"/>
    </source>
</evidence>
<dbReference type="SUPFAM" id="SSF52833">
    <property type="entry name" value="Thioredoxin-like"/>
    <property type="match status" value="1"/>
</dbReference>
<feature type="domain" description="Thioredoxin-like fold" evidence="2">
    <location>
        <begin position="49"/>
        <end position="207"/>
    </location>
</feature>